<dbReference type="GO" id="GO:0005886">
    <property type="term" value="C:plasma membrane"/>
    <property type="evidence" value="ECO:0007669"/>
    <property type="project" value="UniProtKB-SubCell"/>
</dbReference>
<keyword evidence="2" id="KW-1003">Cell membrane</keyword>
<evidence type="ECO:0000256" key="4">
    <source>
        <dbReference type="ARBA" id="ARBA00022989"/>
    </source>
</evidence>
<feature type="domain" description="ABC3 transporter permease C-terminal" evidence="7">
    <location>
        <begin position="505"/>
        <end position="606"/>
    </location>
</feature>
<dbReference type="InterPro" id="IPR038766">
    <property type="entry name" value="Membrane_comp_ABC_pdt"/>
</dbReference>
<dbReference type="Proteomes" id="UP000581206">
    <property type="component" value="Unassembled WGS sequence"/>
</dbReference>
<feature type="transmembrane region" description="Helical" evidence="6">
    <location>
        <begin position="230"/>
        <end position="252"/>
    </location>
</feature>
<feature type="transmembrane region" description="Helical" evidence="6">
    <location>
        <begin position="58"/>
        <end position="85"/>
    </location>
</feature>
<organism evidence="8 9">
    <name type="scientific">Cellulomonas denverensis</name>
    <dbReference type="NCBI Taxonomy" id="264297"/>
    <lineage>
        <taxon>Bacteria</taxon>
        <taxon>Bacillati</taxon>
        <taxon>Actinomycetota</taxon>
        <taxon>Actinomycetes</taxon>
        <taxon>Micrococcales</taxon>
        <taxon>Cellulomonadaceae</taxon>
        <taxon>Cellulomonas</taxon>
    </lineage>
</organism>
<feature type="domain" description="ABC3 transporter permease C-terminal" evidence="7">
    <location>
        <begin position="64"/>
        <end position="184"/>
    </location>
</feature>
<dbReference type="InterPro" id="IPR003838">
    <property type="entry name" value="ABC3_permease_C"/>
</dbReference>
<evidence type="ECO:0000259" key="7">
    <source>
        <dbReference type="Pfam" id="PF02687"/>
    </source>
</evidence>
<dbReference type="PANTHER" id="PTHR30287:SF1">
    <property type="entry name" value="INNER MEMBRANE PROTEIN"/>
    <property type="match status" value="1"/>
</dbReference>
<evidence type="ECO:0000313" key="9">
    <source>
        <dbReference type="Proteomes" id="UP000581206"/>
    </source>
</evidence>
<feature type="transmembrane region" description="Helical" evidence="6">
    <location>
        <begin position="545"/>
        <end position="571"/>
    </location>
</feature>
<proteinExistence type="predicted"/>
<evidence type="ECO:0000256" key="6">
    <source>
        <dbReference type="SAM" id="Phobius"/>
    </source>
</evidence>
<evidence type="ECO:0000256" key="1">
    <source>
        <dbReference type="ARBA" id="ARBA00004651"/>
    </source>
</evidence>
<feature type="transmembrane region" description="Helical" evidence="6">
    <location>
        <begin position="591"/>
        <end position="612"/>
    </location>
</feature>
<dbReference type="RefSeq" id="WP_168628394.1">
    <property type="nucleotide sequence ID" value="NZ_BONL01000003.1"/>
</dbReference>
<feature type="transmembrane region" description="Helical" evidence="6">
    <location>
        <begin position="113"/>
        <end position="136"/>
    </location>
</feature>
<evidence type="ECO:0000313" key="8">
    <source>
        <dbReference type="EMBL" id="NKY21281.1"/>
    </source>
</evidence>
<dbReference type="Pfam" id="PF02687">
    <property type="entry name" value="FtsX"/>
    <property type="match status" value="2"/>
</dbReference>
<feature type="transmembrane region" description="Helical" evidence="6">
    <location>
        <begin position="504"/>
        <end position="525"/>
    </location>
</feature>
<keyword evidence="3 6" id="KW-0812">Transmembrane</keyword>
<protein>
    <submittedName>
        <fullName evidence="8">ABC transporter permease</fullName>
    </submittedName>
</protein>
<comment type="subcellular location">
    <subcellularLocation>
        <location evidence="1">Cell membrane</location>
        <topology evidence="1">Multi-pass membrane protein</topology>
    </subcellularLocation>
</comment>
<comment type="caution">
    <text evidence="8">The sequence shown here is derived from an EMBL/GenBank/DDBJ whole genome shotgun (WGS) entry which is preliminary data.</text>
</comment>
<keyword evidence="5 6" id="KW-0472">Membrane</keyword>
<evidence type="ECO:0000256" key="3">
    <source>
        <dbReference type="ARBA" id="ARBA00022692"/>
    </source>
</evidence>
<accession>A0A7X6QXT9</accession>
<dbReference type="AlphaFoldDB" id="A0A7X6QXT9"/>
<feature type="transmembrane region" description="Helical" evidence="6">
    <location>
        <begin position="283"/>
        <end position="303"/>
    </location>
</feature>
<keyword evidence="9" id="KW-1185">Reference proteome</keyword>
<feature type="transmembrane region" description="Helical" evidence="6">
    <location>
        <begin position="205"/>
        <end position="224"/>
    </location>
</feature>
<evidence type="ECO:0000256" key="2">
    <source>
        <dbReference type="ARBA" id="ARBA00022475"/>
    </source>
</evidence>
<sequence length="621" mass="61798">MSAVWSSARSAVRVHRWSLAGSALVVALAAALLTATGAWVEAGIRLAAGSADPAASTLITVSSSFAGTAVLIALFVVASTVAAALRPRAREFALLRAVGATTRQVRQMVTAEVLLLFAVAAPAGVLPGLFLAPLLGGPLADGGVLTPGFDLGLSPWPVLATLALLVPVAIGAARLAGRESARLSPAGAVRSSAVEPAGLSRGRRIAAVVLAAVGLGLALVPFVLPGLMGSAAATVSAIVLIIAVALLGPALIGWVARHALAAGVPGATSTLALTNARGFSRRLTGAVVPLMLLLALGTVQSGANLAILDGTERQVAESLDADLVLTGDPAALDRVAALPGVTAGQTALLAAQVRVDQDETFLSWESLTLRTVPEQGDLIDPGVRSGDLADLAQAGTIAVSREAAFEGMATIGDPIGVRVDGVQTDLTVVAVYERGLGLGDYLIGSATAAALGGEPSASTLLLRLNEVPESTVRAAAGGLTVTDVPGYAAEIRASASGQQGLSSALLFALLAFVGVAAANTLAMLIGSRRGEFALLHRTGATRRQLLGMVAAESGLLTGVALLAGIACVLPALAGVAQGMSGVPVPVFDGGVLAVLAAVVVLIGVPLPLLVALRVTSSGVRA</sequence>
<evidence type="ECO:0000256" key="5">
    <source>
        <dbReference type="ARBA" id="ARBA00023136"/>
    </source>
</evidence>
<feature type="transmembrane region" description="Helical" evidence="6">
    <location>
        <begin position="156"/>
        <end position="176"/>
    </location>
</feature>
<gene>
    <name evidence="8" type="ORF">HGA03_01215</name>
</gene>
<dbReference type="PANTHER" id="PTHR30287">
    <property type="entry name" value="MEMBRANE COMPONENT OF PREDICTED ABC SUPERFAMILY METABOLITE UPTAKE TRANSPORTER"/>
    <property type="match status" value="1"/>
</dbReference>
<dbReference type="EMBL" id="JAAXOX010000001">
    <property type="protein sequence ID" value="NKY21281.1"/>
    <property type="molecule type" value="Genomic_DNA"/>
</dbReference>
<reference evidence="8 9" key="1">
    <citation type="submission" date="2020-04" db="EMBL/GenBank/DDBJ databases">
        <title>MicrobeNet Type strains.</title>
        <authorList>
            <person name="Nicholson A.C."/>
        </authorList>
    </citation>
    <scope>NUCLEOTIDE SEQUENCE [LARGE SCALE GENOMIC DNA]</scope>
    <source>
        <strain evidence="8 9">ATCC BAA-788</strain>
    </source>
</reference>
<keyword evidence="4 6" id="KW-1133">Transmembrane helix</keyword>
<name>A0A7X6QXT9_9CELL</name>